<reference evidence="2 3" key="1">
    <citation type="submission" date="2016-10" db="EMBL/GenBank/DDBJ databases">
        <authorList>
            <person name="de Groot N.N."/>
        </authorList>
    </citation>
    <scope>NUCLEOTIDE SEQUENCE [LARGE SCALE GENOMIC DNA]</scope>
    <source>
        <strain evidence="2 3">NE2</strain>
    </source>
</reference>
<name>A0A1I3YQP8_9HYPH</name>
<keyword evidence="3" id="KW-1185">Reference proteome</keyword>
<gene>
    <name evidence="2" type="ORF">SAMN05444581_106111</name>
</gene>
<organism evidence="2 3">
    <name type="scientific">Methylocapsa palsarum</name>
    <dbReference type="NCBI Taxonomy" id="1612308"/>
    <lineage>
        <taxon>Bacteria</taxon>
        <taxon>Pseudomonadati</taxon>
        <taxon>Pseudomonadota</taxon>
        <taxon>Alphaproteobacteria</taxon>
        <taxon>Hyphomicrobiales</taxon>
        <taxon>Beijerinckiaceae</taxon>
        <taxon>Methylocapsa</taxon>
    </lineage>
</organism>
<dbReference type="EMBL" id="FOSN01000006">
    <property type="protein sequence ID" value="SFK34164.1"/>
    <property type="molecule type" value="Genomic_DNA"/>
</dbReference>
<accession>A0A1I3YQP8</accession>
<dbReference type="Proteomes" id="UP000198755">
    <property type="component" value="Unassembled WGS sequence"/>
</dbReference>
<dbReference type="AlphaFoldDB" id="A0A1I3YQP8"/>
<sequence>MSDQAISDSAKSDSRESDSGESDSAVIGAAVVEITPTRTNRAQIPAPISGPTPLAAQPAGSSASGTADNVVFDRGELREILNLYGRKVAAGEWRDYAIDFAPQKAVFSIFRRASEYALYRIEKNPKLARKQGAYAVVAASGLVLKRGHDLRRVMDVLDKRLKLISS</sequence>
<feature type="region of interest" description="Disordered" evidence="1">
    <location>
        <begin position="42"/>
        <end position="67"/>
    </location>
</feature>
<feature type="region of interest" description="Disordered" evidence="1">
    <location>
        <begin position="1"/>
        <end position="26"/>
    </location>
</feature>
<evidence type="ECO:0000313" key="3">
    <source>
        <dbReference type="Proteomes" id="UP000198755"/>
    </source>
</evidence>
<dbReference type="InterPro" id="IPR021252">
    <property type="entry name" value="DUF2794"/>
</dbReference>
<dbReference type="Pfam" id="PF10984">
    <property type="entry name" value="DUF2794"/>
    <property type="match status" value="1"/>
</dbReference>
<dbReference type="STRING" id="1612308.SAMN05444581_106111"/>
<evidence type="ECO:0000313" key="2">
    <source>
        <dbReference type="EMBL" id="SFK34164.1"/>
    </source>
</evidence>
<protein>
    <recommendedName>
        <fullName evidence="4">DUF2794 domain-containing protein</fullName>
    </recommendedName>
</protein>
<proteinExistence type="predicted"/>
<evidence type="ECO:0008006" key="4">
    <source>
        <dbReference type="Google" id="ProtNLM"/>
    </source>
</evidence>
<evidence type="ECO:0000256" key="1">
    <source>
        <dbReference type="SAM" id="MobiDB-lite"/>
    </source>
</evidence>